<reference evidence="13 14" key="1">
    <citation type="journal article" date="2014" name="Nat. Genet.">
        <title>Whole-genome sequence of a flatfish provides insights into ZW sex chromosome evolution and adaptation to a benthic lifestyle.</title>
        <authorList>
            <person name="Chen S."/>
            <person name="Zhang G."/>
            <person name="Shao C."/>
            <person name="Huang Q."/>
            <person name="Liu G."/>
            <person name="Zhang P."/>
            <person name="Song W."/>
            <person name="An N."/>
            <person name="Chalopin D."/>
            <person name="Volff J.N."/>
            <person name="Hong Y."/>
            <person name="Li Q."/>
            <person name="Sha Z."/>
            <person name="Zhou H."/>
            <person name="Xie M."/>
            <person name="Yu Q."/>
            <person name="Liu Y."/>
            <person name="Xiang H."/>
            <person name="Wang N."/>
            <person name="Wu K."/>
            <person name="Yang C."/>
            <person name="Zhou Q."/>
            <person name="Liao X."/>
            <person name="Yang L."/>
            <person name="Hu Q."/>
            <person name="Zhang J."/>
            <person name="Meng L."/>
            <person name="Jin L."/>
            <person name="Tian Y."/>
            <person name="Lian J."/>
            <person name="Yang J."/>
            <person name="Miao G."/>
            <person name="Liu S."/>
            <person name="Liang Z."/>
            <person name="Yan F."/>
            <person name="Li Y."/>
            <person name="Sun B."/>
            <person name="Zhang H."/>
            <person name="Zhang J."/>
            <person name="Zhu Y."/>
            <person name="Du M."/>
            <person name="Zhao Y."/>
            <person name="Schartl M."/>
            <person name="Tang Q."/>
            <person name="Wang J."/>
        </authorList>
    </citation>
    <scope>NUCLEOTIDE SEQUENCE</scope>
</reference>
<dbReference type="SUPFAM" id="SSF48065">
    <property type="entry name" value="DBL homology domain (DH-domain)"/>
    <property type="match status" value="1"/>
</dbReference>
<dbReference type="OrthoDB" id="245697at2759"/>
<dbReference type="PROSITE" id="PS50010">
    <property type="entry name" value="DH_2"/>
    <property type="match status" value="1"/>
</dbReference>
<dbReference type="PROSITE" id="PS50003">
    <property type="entry name" value="PH_DOMAIN"/>
    <property type="match status" value="2"/>
</dbReference>
<dbReference type="STRING" id="244447.ENSCSEP00000024286"/>
<keyword evidence="2" id="KW-0963">Cytoplasm</keyword>
<comment type="subcellular location">
    <subcellularLocation>
        <location evidence="1">Cytoplasm</location>
        <location evidence="1">Cytoskeleton</location>
    </subcellularLocation>
</comment>
<dbReference type="InterPro" id="IPR051092">
    <property type="entry name" value="FYVE_RhoGEF_PH"/>
</dbReference>
<organism evidence="13 14">
    <name type="scientific">Cynoglossus semilaevis</name>
    <name type="common">Tongue sole</name>
    <dbReference type="NCBI Taxonomy" id="244447"/>
    <lineage>
        <taxon>Eukaryota</taxon>
        <taxon>Metazoa</taxon>
        <taxon>Chordata</taxon>
        <taxon>Craniata</taxon>
        <taxon>Vertebrata</taxon>
        <taxon>Euteleostomi</taxon>
        <taxon>Actinopterygii</taxon>
        <taxon>Neopterygii</taxon>
        <taxon>Teleostei</taxon>
        <taxon>Neoteleostei</taxon>
        <taxon>Acanthomorphata</taxon>
        <taxon>Carangaria</taxon>
        <taxon>Pleuronectiformes</taxon>
        <taxon>Pleuronectoidei</taxon>
        <taxon>Cynoglossidae</taxon>
        <taxon>Cynoglossinae</taxon>
        <taxon>Cynoglossus</taxon>
    </lineage>
</organism>
<feature type="compositionally biased region" description="Basic and acidic residues" evidence="9">
    <location>
        <begin position="695"/>
        <end position="709"/>
    </location>
</feature>
<dbReference type="GO" id="GO:0008270">
    <property type="term" value="F:zinc ion binding"/>
    <property type="evidence" value="ECO:0007669"/>
    <property type="project" value="UniProtKB-KW"/>
</dbReference>
<evidence type="ECO:0000259" key="11">
    <source>
        <dbReference type="PROSITE" id="PS50010"/>
    </source>
</evidence>
<evidence type="ECO:0000256" key="3">
    <source>
        <dbReference type="ARBA" id="ARBA00022658"/>
    </source>
</evidence>
<evidence type="ECO:0000256" key="9">
    <source>
        <dbReference type="SAM" id="MobiDB-lite"/>
    </source>
</evidence>
<feature type="domain" description="PH" evidence="10">
    <location>
        <begin position="1165"/>
        <end position="1260"/>
    </location>
</feature>
<reference evidence="13" key="2">
    <citation type="submission" date="2025-08" db="UniProtKB">
        <authorList>
            <consortium name="Ensembl"/>
        </authorList>
    </citation>
    <scope>IDENTIFICATION</scope>
</reference>
<dbReference type="InterPro" id="IPR000219">
    <property type="entry name" value="DH_dom"/>
</dbReference>
<evidence type="ECO:0000256" key="7">
    <source>
        <dbReference type="ARBA" id="ARBA00023212"/>
    </source>
</evidence>
<dbReference type="Gene3D" id="2.30.29.30">
    <property type="entry name" value="Pleckstrin-homology domain (PH domain)/Phosphotyrosine-binding domain (PTB)"/>
    <property type="match status" value="2"/>
</dbReference>
<evidence type="ECO:0000256" key="5">
    <source>
        <dbReference type="ARBA" id="ARBA00022771"/>
    </source>
</evidence>
<reference evidence="13" key="3">
    <citation type="submission" date="2025-09" db="UniProtKB">
        <authorList>
            <consortium name="Ensembl"/>
        </authorList>
    </citation>
    <scope>IDENTIFICATION</scope>
</reference>
<keyword evidence="4" id="KW-0479">Metal-binding</keyword>
<dbReference type="RefSeq" id="XP_016888744.1">
    <property type="nucleotide sequence ID" value="XM_017033255.1"/>
</dbReference>
<feature type="region of interest" description="Disordered" evidence="9">
    <location>
        <begin position="1"/>
        <end position="53"/>
    </location>
</feature>
<dbReference type="GeneTree" id="ENSGT00940000156334"/>
<feature type="region of interest" description="Disordered" evidence="9">
    <location>
        <begin position="225"/>
        <end position="289"/>
    </location>
</feature>
<dbReference type="GO" id="GO:0005085">
    <property type="term" value="F:guanyl-nucleotide exchange factor activity"/>
    <property type="evidence" value="ECO:0007669"/>
    <property type="project" value="UniProtKB-KW"/>
</dbReference>
<feature type="compositionally biased region" description="Basic and acidic residues" evidence="9">
    <location>
        <begin position="253"/>
        <end position="267"/>
    </location>
</feature>
<dbReference type="RefSeq" id="XP_008310773.1">
    <property type="nucleotide sequence ID" value="XM_008312551.2"/>
</dbReference>
<dbReference type="Pfam" id="PF00621">
    <property type="entry name" value="RhoGEF"/>
    <property type="match status" value="1"/>
</dbReference>
<keyword evidence="5 8" id="KW-0863">Zinc-finger</keyword>
<evidence type="ECO:0000256" key="6">
    <source>
        <dbReference type="ARBA" id="ARBA00022833"/>
    </source>
</evidence>
<evidence type="ECO:0000256" key="4">
    <source>
        <dbReference type="ARBA" id="ARBA00022723"/>
    </source>
</evidence>
<feature type="compositionally biased region" description="Polar residues" evidence="9">
    <location>
        <begin position="630"/>
        <end position="643"/>
    </location>
</feature>
<dbReference type="InterPro" id="IPR001849">
    <property type="entry name" value="PH_domain"/>
</dbReference>
<keyword evidence="7" id="KW-0206">Cytoskeleton</keyword>
<dbReference type="GO" id="GO:0005737">
    <property type="term" value="C:cytoplasm"/>
    <property type="evidence" value="ECO:0007669"/>
    <property type="project" value="TreeGrafter"/>
</dbReference>
<dbReference type="RefSeq" id="XP_008310774.1">
    <property type="nucleotide sequence ID" value="XM_008312552.2"/>
</dbReference>
<dbReference type="Ensembl" id="ENSCSET00000024614.1">
    <property type="protein sequence ID" value="ENSCSEP00000024286.1"/>
    <property type="gene ID" value="ENSCSEG00000015505.1"/>
</dbReference>
<evidence type="ECO:0000256" key="8">
    <source>
        <dbReference type="PROSITE-ProRule" id="PRU00091"/>
    </source>
</evidence>
<dbReference type="InterPro" id="IPR035899">
    <property type="entry name" value="DBL_dom_sf"/>
</dbReference>
<dbReference type="GeneID" id="103380538"/>
<dbReference type="PANTHER" id="PTHR12673:SF12">
    <property type="entry name" value="FYVE, RHOGEF AND PH DOMAIN-CONTAINING PROTEIN 6"/>
    <property type="match status" value="1"/>
</dbReference>
<dbReference type="InterPro" id="IPR000306">
    <property type="entry name" value="Znf_FYVE"/>
</dbReference>
<evidence type="ECO:0000256" key="2">
    <source>
        <dbReference type="ARBA" id="ARBA00022490"/>
    </source>
</evidence>
<evidence type="ECO:0000313" key="13">
    <source>
        <dbReference type="Ensembl" id="ENSCSEP00000024286.1"/>
    </source>
</evidence>
<evidence type="ECO:0000259" key="10">
    <source>
        <dbReference type="PROSITE" id="PS50003"/>
    </source>
</evidence>
<keyword evidence="3" id="KW-0344">Guanine-nucleotide releasing factor</keyword>
<dbReference type="InterPro" id="IPR013083">
    <property type="entry name" value="Znf_RING/FYVE/PHD"/>
</dbReference>
<protein>
    <submittedName>
        <fullName evidence="13">FYVE, RhoGEF and PH domain containing 6</fullName>
    </submittedName>
</protein>
<dbReference type="KEGG" id="csem:103380538"/>
<feature type="compositionally biased region" description="Basic and acidic residues" evidence="9">
    <location>
        <begin position="542"/>
        <end position="555"/>
    </location>
</feature>
<keyword evidence="14" id="KW-1185">Reference proteome</keyword>
<feature type="region of interest" description="Disordered" evidence="9">
    <location>
        <begin position="529"/>
        <end position="555"/>
    </location>
</feature>
<feature type="region of interest" description="Disordered" evidence="9">
    <location>
        <begin position="629"/>
        <end position="709"/>
    </location>
</feature>
<dbReference type="InterPro" id="IPR011993">
    <property type="entry name" value="PH-like_dom_sf"/>
</dbReference>
<evidence type="ECO:0000259" key="12">
    <source>
        <dbReference type="PROSITE" id="PS50178"/>
    </source>
</evidence>
<dbReference type="GO" id="GO:0005856">
    <property type="term" value="C:cytoskeleton"/>
    <property type="evidence" value="ECO:0007669"/>
    <property type="project" value="UniProtKB-SubCell"/>
</dbReference>
<feature type="region of interest" description="Disordered" evidence="9">
    <location>
        <begin position="154"/>
        <end position="181"/>
    </location>
</feature>
<feature type="compositionally biased region" description="Polar residues" evidence="9">
    <location>
        <begin position="384"/>
        <end position="400"/>
    </location>
</feature>
<dbReference type="AlphaFoldDB" id="A0A3P8WF69"/>
<feature type="domain" description="FYVE-type" evidence="12">
    <location>
        <begin position="1064"/>
        <end position="1123"/>
    </location>
</feature>
<dbReference type="SMART" id="SM00325">
    <property type="entry name" value="RhoGEF"/>
    <property type="match status" value="1"/>
</dbReference>
<evidence type="ECO:0000256" key="1">
    <source>
        <dbReference type="ARBA" id="ARBA00004245"/>
    </source>
</evidence>
<feature type="region of interest" description="Disordered" evidence="9">
    <location>
        <begin position="311"/>
        <end position="499"/>
    </location>
</feature>
<feature type="compositionally biased region" description="Pro residues" evidence="9">
    <location>
        <begin position="232"/>
        <end position="241"/>
    </location>
</feature>
<name>A0A3P8WF69_CYNSE</name>
<accession>A0A3P8WF69</accession>
<keyword evidence="6" id="KW-0862">Zinc</keyword>
<sequence>MNSDMHKPPLAPKPKLVNPQRPGLSPSTPRIDGLSLPSPGTSRLSKPVLAPKPCPTKLTPAVESRAIPSKSLLQKSVTETLHGVGLLNSQNGTQENKKPDWDYIIPICLCSLERCQCFRNTAAARDKVENQLKTVRHENGQRISQDLQGTEAFTNTNLNNHKPLRGTPESDKYSSPQFHVSSSGVNGGQCLARRTWSDEANDNIIPQCLIGQRPKGDTLAFEQTPCVSRPTPANPKPLPVPRKPRPSGLALQEKVETGREDVTRQEGRGVNVSEAKVPSEGKDSSPLSVSVPAYENTELIVLAALRASAPTASPPKKEVLPPPSFQVPSEIHSKDVEEEDLGLDINSQEMGVSVDEDDEEEVDKHTEGRKDQEGVYSHSKHAALSQSWLDQAEETTQPQPVVSMAAENKSVPELPWKDNSLSRFAQKEGFSEGKANGSTGFKEKLDEPLRTDCCSKERTTRELPLPPQEKTSKNHHTPGLVKSSRSSLGKKRAKSFSGADLITSEGQRKNSFRKLLDLKLSVKKLPKLKAKGGQGTDGSACDLDHSTDDQKEPLRSQRKFSCPLIGIEQSVDGDDELLYENVRHYEEIPDYMNIEVGEMFPRAFLSPPAACQMYNDEGIYEEQEPYMSYEKSTGTQLGQTPTERVSVHDGAMPVGIGPSDDDNEDFDEDDHDFGTNTWSSAEDDEKDSSSVSSKGDAEQPEDRESEIGQKKTKIHYIAAEIMSSESVFVDVLRLLHVDFRDAVSKAAHQNGKPVIEERLLSQILYSLPQLFELNQDLLKELRLRLATWEENTQIADIFLKKGPYLKMYSTYIREFDKNVALLEEQCKRNPAFAAVVREFEATPRCAGLALKHYLLKPIQRIPQYQLLLTDYLKNLSEHSADYKDTQAALALVKEVANHANDIIKQGDKFQKLIQVQGSLKGHHEIVQPGRSFLKEGILMKLSRKIMQPRMFFLFNDMLLYTTPVQSGQYKLNNMLSLAGMKVCKPNQEAYQNELNIESVERSFILYASSATERDDWLEAISTAIDEFTKKKISFIPGKPFEEDDSQDPDAAGPLGSKAPIWIPDLRTTMCMICTCEFSLTWRRHHCRACGKVVCQSCSSHKHRLRYLKNQLARVCDQCFHVFQQQKSETSQSAVVSPGSKTAFPFSRKQKKIPAALKEVSANTDNSTISGYLHLLKSKGNKKQGKRLWFVIKDKVLYVYAASEDVAALESQPLLGLVLKEDSSQKLQFRLYHKHTLYYRFKADDIQTAQRWIDSFKEATIL</sequence>
<evidence type="ECO:0000313" key="14">
    <source>
        <dbReference type="Proteomes" id="UP000265120"/>
    </source>
</evidence>
<dbReference type="SUPFAM" id="SSF50729">
    <property type="entry name" value="PH domain-like"/>
    <property type="match status" value="2"/>
</dbReference>
<feature type="compositionally biased region" description="Basic and acidic residues" evidence="9">
    <location>
        <begin position="362"/>
        <end position="373"/>
    </location>
</feature>
<dbReference type="CDD" id="cd13237">
    <property type="entry name" value="PH2_FGD5_FGD6"/>
    <property type="match status" value="1"/>
</dbReference>
<dbReference type="Gene3D" id="1.20.900.10">
    <property type="entry name" value="Dbl homology (DH) domain"/>
    <property type="match status" value="1"/>
</dbReference>
<feature type="domain" description="DH" evidence="11">
    <location>
        <begin position="713"/>
        <end position="902"/>
    </location>
</feature>
<dbReference type="RefSeq" id="XP_008310775.1">
    <property type="nucleotide sequence ID" value="XM_008312553.2"/>
</dbReference>
<feature type="domain" description="PH" evidence="10">
    <location>
        <begin position="931"/>
        <end position="1025"/>
    </location>
</feature>
<dbReference type="RefSeq" id="XP_008310777.1">
    <property type="nucleotide sequence ID" value="XM_008312555.2"/>
</dbReference>
<proteinExistence type="predicted"/>
<dbReference type="PROSITE" id="PS50178">
    <property type="entry name" value="ZF_FYVE"/>
    <property type="match status" value="1"/>
</dbReference>
<dbReference type="SMART" id="SM00233">
    <property type="entry name" value="PH"/>
    <property type="match status" value="2"/>
</dbReference>
<dbReference type="CDD" id="cd00160">
    <property type="entry name" value="RhoGEF"/>
    <property type="match status" value="1"/>
</dbReference>
<dbReference type="PANTHER" id="PTHR12673">
    <property type="entry name" value="FACIOGENITAL DYSPLASIA PROTEIN"/>
    <property type="match status" value="1"/>
</dbReference>
<dbReference type="CDD" id="cd15743">
    <property type="entry name" value="FYVE_FGD6"/>
    <property type="match status" value="1"/>
</dbReference>
<dbReference type="Gene3D" id="3.30.40.10">
    <property type="entry name" value="Zinc/RING finger domain, C3HC4 (zinc finger)"/>
    <property type="match status" value="1"/>
</dbReference>
<dbReference type="InterPro" id="IPR017455">
    <property type="entry name" value="Znf_FYVE-rel"/>
</dbReference>
<dbReference type="Pfam" id="PF00169">
    <property type="entry name" value="PH"/>
    <property type="match status" value="2"/>
</dbReference>
<dbReference type="SMART" id="SM00064">
    <property type="entry name" value="FYVE"/>
    <property type="match status" value="1"/>
</dbReference>
<dbReference type="Proteomes" id="UP000265120">
    <property type="component" value="Chromosome 6"/>
</dbReference>
<feature type="compositionally biased region" description="Basic and acidic residues" evidence="9">
    <location>
        <begin position="441"/>
        <end position="461"/>
    </location>
</feature>
<dbReference type="InParanoid" id="A0A3P8WF69"/>
<feature type="compositionally biased region" description="Acidic residues" evidence="9">
    <location>
        <begin position="659"/>
        <end position="671"/>
    </location>
</feature>
<dbReference type="Pfam" id="PF01363">
    <property type="entry name" value="FYVE"/>
    <property type="match status" value="1"/>
</dbReference>